<organism evidence="8 9">
    <name type="scientific">Dermabacter vaginalis</name>
    <dbReference type="NCBI Taxonomy" id="1630135"/>
    <lineage>
        <taxon>Bacteria</taxon>
        <taxon>Bacillati</taxon>
        <taxon>Actinomycetota</taxon>
        <taxon>Actinomycetes</taxon>
        <taxon>Micrococcales</taxon>
        <taxon>Dermabacteraceae</taxon>
        <taxon>Dermabacter</taxon>
    </lineage>
</organism>
<keyword evidence="4 7" id="KW-0406">Ion transport</keyword>
<protein>
    <recommendedName>
        <fullName evidence="7">ATP synthase subunit delta</fullName>
    </recommendedName>
    <alternativeName>
        <fullName evidence="7">ATP synthase F(1) sector subunit delta</fullName>
    </alternativeName>
    <alternativeName>
        <fullName evidence="7">F-type ATPase subunit delta</fullName>
        <shortName evidence="7">F-ATPase subunit delta</shortName>
    </alternativeName>
</protein>
<evidence type="ECO:0000313" key="8">
    <source>
        <dbReference type="EMBL" id="ANP27896.1"/>
    </source>
</evidence>
<comment type="function">
    <text evidence="7">This protein is part of the stalk that links CF(0) to CF(1). It either transmits conformational changes from CF(0) to CF(1) or is implicated in proton conduction.</text>
</comment>
<dbReference type="KEGG" id="dva:DAD186_13460"/>
<keyword evidence="7" id="KW-1003">Cell membrane</keyword>
<proteinExistence type="inferred from homology"/>
<evidence type="ECO:0000256" key="4">
    <source>
        <dbReference type="ARBA" id="ARBA00023065"/>
    </source>
</evidence>
<dbReference type="HAMAP" id="MF_01416">
    <property type="entry name" value="ATP_synth_delta_bact"/>
    <property type="match status" value="1"/>
</dbReference>
<evidence type="ECO:0000256" key="2">
    <source>
        <dbReference type="ARBA" id="ARBA00022448"/>
    </source>
</evidence>
<evidence type="ECO:0000256" key="6">
    <source>
        <dbReference type="ARBA" id="ARBA00023310"/>
    </source>
</evidence>
<comment type="subcellular location">
    <subcellularLocation>
        <location evidence="7">Cell membrane</location>
        <topology evidence="7">Peripheral membrane protein</topology>
    </subcellularLocation>
    <subcellularLocation>
        <location evidence="1">Membrane</location>
    </subcellularLocation>
</comment>
<keyword evidence="7" id="KW-0139">CF(1)</keyword>
<keyword evidence="2 7" id="KW-0813">Transport</keyword>
<dbReference type="NCBIfam" id="NF009967">
    <property type="entry name" value="PRK13430.1"/>
    <property type="match status" value="1"/>
</dbReference>
<keyword evidence="6 7" id="KW-0066">ATP synthesis</keyword>
<dbReference type="GO" id="GO:0046933">
    <property type="term" value="F:proton-transporting ATP synthase activity, rotational mechanism"/>
    <property type="evidence" value="ECO:0007669"/>
    <property type="project" value="UniProtKB-UniRule"/>
</dbReference>
<evidence type="ECO:0000256" key="5">
    <source>
        <dbReference type="ARBA" id="ARBA00023136"/>
    </source>
</evidence>
<dbReference type="PATRIC" id="fig|1630135.4.peg.1346"/>
<keyword evidence="5 7" id="KW-0472">Membrane</keyword>
<evidence type="ECO:0000256" key="7">
    <source>
        <dbReference type="HAMAP-Rule" id="MF_01416"/>
    </source>
</evidence>
<dbReference type="Proteomes" id="UP000092596">
    <property type="component" value="Chromosome"/>
</dbReference>
<accession>A0A1B0ZIV1</accession>
<evidence type="ECO:0000313" key="9">
    <source>
        <dbReference type="Proteomes" id="UP000092596"/>
    </source>
</evidence>
<evidence type="ECO:0000256" key="3">
    <source>
        <dbReference type="ARBA" id="ARBA00022781"/>
    </source>
</evidence>
<dbReference type="Pfam" id="PF00213">
    <property type="entry name" value="OSCP"/>
    <property type="match status" value="1"/>
</dbReference>
<reference evidence="8 9" key="1">
    <citation type="submission" date="2015-06" db="EMBL/GenBank/DDBJ databases">
        <title>Investigation of pathophysiology for high-risk pregnancy and development of treatment modality based on it.</title>
        <authorList>
            <person name="Kim B.-C."/>
            <person name="Lim S."/>
        </authorList>
    </citation>
    <scope>NUCLEOTIDE SEQUENCE [LARGE SCALE GENOMIC DNA]</scope>
    <source>
        <strain evidence="8 9">AD1-86</strain>
    </source>
</reference>
<dbReference type="EMBL" id="CP012117">
    <property type="protein sequence ID" value="ANP27896.1"/>
    <property type="molecule type" value="Genomic_DNA"/>
</dbReference>
<comment type="function">
    <text evidence="7">F(1)F(0) ATP synthase produces ATP from ADP in the presence of a proton or sodium gradient. F-type ATPases consist of two structural domains, F(1) containing the extramembraneous catalytic core and F(0) containing the membrane proton channel, linked together by a central stalk and a peripheral stalk. During catalysis, ATP synthesis in the catalytic domain of F(1) is coupled via a rotary mechanism of the central stalk subunits to proton translocation.</text>
</comment>
<dbReference type="PANTHER" id="PTHR11910">
    <property type="entry name" value="ATP SYNTHASE DELTA CHAIN"/>
    <property type="match status" value="1"/>
</dbReference>
<name>A0A1B0ZIV1_9MICO</name>
<dbReference type="GO" id="GO:0045259">
    <property type="term" value="C:proton-transporting ATP synthase complex"/>
    <property type="evidence" value="ECO:0007669"/>
    <property type="project" value="UniProtKB-KW"/>
</dbReference>
<dbReference type="RefSeq" id="WP_065248017.1">
    <property type="nucleotide sequence ID" value="NZ_CP012117.1"/>
</dbReference>
<keyword evidence="3 7" id="KW-0375">Hydrogen ion transport</keyword>
<comment type="similarity">
    <text evidence="7">Belongs to the ATPase delta chain family.</text>
</comment>
<dbReference type="AlphaFoldDB" id="A0A1B0ZIV1"/>
<sequence>MRGVSAKSLHSVLRRASESTSANAPTTEIAHELFEAVRVIDSSNQLVRLLSDPGRDEDLKADVVRRLFGGRVSEAALEVLLEASRCTWSEQNHLLEGIEFAGVSLVLDEARGRGAAHTVEEELFQVARLVEDTPELSEAFDSKRDDISARVGIIERLLSGKVDEATVAIAAQAVSFEPSAKVPARLLGFANFASAERDRRSGVVTSAVELTPEQQERLTRILSARYGGELSLNYEIDPSVIGGLRITIGDDLYDATIFGRVRDARERISA</sequence>
<evidence type="ECO:0000256" key="1">
    <source>
        <dbReference type="ARBA" id="ARBA00004370"/>
    </source>
</evidence>
<dbReference type="InterPro" id="IPR000711">
    <property type="entry name" value="ATPase_OSCP/dsu"/>
</dbReference>
<gene>
    <name evidence="7" type="primary">atpH</name>
    <name evidence="8" type="ORF">DAD186_13460</name>
</gene>
<dbReference type="GO" id="GO:0005886">
    <property type="term" value="C:plasma membrane"/>
    <property type="evidence" value="ECO:0007669"/>
    <property type="project" value="UniProtKB-SubCell"/>
</dbReference>
<dbReference type="STRING" id="1630135.DAD186_13460"/>